<evidence type="ECO:0000259" key="3">
    <source>
        <dbReference type="Pfam" id="PF02915"/>
    </source>
</evidence>
<reference evidence="4" key="1">
    <citation type="journal article" date="2020" name="mSystems">
        <title>Genome- and Community-Level Interaction Insights into Carbon Utilization and Element Cycling Functions of Hydrothermarchaeota in Hydrothermal Sediment.</title>
        <authorList>
            <person name="Zhou Z."/>
            <person name="Liu Y."/>
            <person name="Xu W."/>
            <person name="Pan J."/>
            <person name="Luo Z.H."/>
            <person name="Li M."/>
        </authorList>
    </citation>
    <scope>NUCLEOTIDE SEQUENCE [LARGE SCALE GENOMIC DNA]</scope>
    <source>
        <strain evidence="4">SpSt-1</strain>
    </source>
</reference>
<dbReference type="EMBL" id="DRUB01000034">
    <property type="protein sequence ID" value="HHR95606.1"/>
    <property type="molecule type" value="Genomic_DNA"/>
</dbReference>
<organism evidence="4">
    <name type="scientific">Ignisphaera aggregans</name>
    <dbReference type="NCBI Taxonomy" id="334771"/>
    <lineage>
        <taxon>Archaea</taxon>
        <taxon>Thermoproteota</taxon>
        <taxon>Thermoprotei</taxon>
        <taxon>Desulfurococcales</taxon>
        <taxon>Desulfurococcaceae</taxon>
        <taxon>Ignisphaera</taxon>
    </lineage>
</organism>
<dbReference type="Pfam" id="PF02915">
    <property type="entry name" value="Rubrerythrin"/>
    <property type="match status" value="1"/>
</dbReference>
<dbReference type="Gene3D" id="3.30.2400.30">
    <property type="match status" value="1"/>
</dbReference>
<comment type="subcellular location">
    <subcellularLocation>
        <location evidence="1">Encapsulin nanocompartment</location>
    </subcellularLocation>
</comment>
<evidence type="ECO:0000313" key="4">
    <source>
        <dbReference type="EMBL" id="HHR95606.1"/>
    </source>
</evidence>
<dbReference type="Pfam" id="PF04454">
    <property type="entry name" value="Linocin_M18"/>
    <property type="match status" value="1"/>
</dbReference>
<evidence type="ECO:0000256" key="1">
    <source>
        <dbReference type="ARBA" id="ARBA00033738"/>
    </source>
</evidence>
<evidence type="ECO:0000256" key="2">
    <source>
        <dbReference type="ARBA" id="ARBA00033787"/>
    </source>
</evidence>
<feature type="domain" description="Rubrerythrin diiron-binding" evidence="3">
    <location>
        <begin position="22"/>
        <end position="93"/>
    </location>
</feature>
<keyword evidence="2" id="KW-1284">Encapsulin nanocompartment</keyword>
<dbReference type="PANTHER" id="PTHR37165">
    <property type="entry name" value="PEPTIDASE U56 FAMILY"/>
    <property type="match status" value="1"/>
</dbReference>
<dbReference type="SUPFAM" id="SSF47240">
    <property type="entry name" value="Ferritin-like"/>
    <property type="match status" value="1"/>
</dbReference>
<gene>
    <name evidence="4" type="ORF">ENL47_01990</name>
</gene>
<comment type="caution">
    <text evidence="4">The sequence shown here is derived from an EMBL/GenBank/DDBJ whole genome shotgun (WGS) entry which is preliminary data.</text>
</comment>
<dbReference type="GO" id="GO:0140737">
    <property type="term" value="C:encapsulin nanocompartment"/>
    <property type="evidence" value="ECO:0007669"/>
    <property type="project" value="UniProtKB-SubCell"/>
</dbReference>
<dbReference type="PANTHER" id="PTHR37165:SF1">
    <property type="entry name" value="TYPE 1 ENCAPSULIN SHELL PROTEIN"/>
    <property type="match status" value="1"/>
</dbReference>
<dbReference type="Gene3D" id="6.10.140.1960">
    <property type="match status" value="1"/>
</dbReference>
<accession>A0A7C5UTG9</accession>
<dbReference type="AlphaFoldDB" id="A0A7C5UTG9"/>
<sequence>MMSKHPIEIPIGRKLSKDEIMDALRLSIIAELDAINLYLQIARSVEDEKIRKVFEDIAREEKTHFGEFLAVLKSMDLEQVKELEIGVKEVKEKTGIVVPNNFSNGSKDIEFNEIKTSEPLTSDEWKYLLSEFTKAADNARKFRHNLPVYKAGRGVDTVPLEYISVADGIEPKERIPIQLKEITVKFALSQKSLDYARNRREMPDISTALQAATSLGFYEDKYIMDRILECKECHYMHLSDWSQPGAAIDDVSKAIAVISNSGIGGPYLLFVSPSRYVKLFKD</sequence>
<dbReference type="InterPro" id="IPR003251">
    <property type="entry name" value="Rr_diiron-bd_dom"/>
</dbReference>
<dbReference type="InterPro" id="IPR051429">
    <property type="entry name" value="Encapsulin_nc"/>
</dbReference>
<protein>
    <submittedName>
        <fullName evidence="4">Rubrerythrin family protein</fullName>
    </submittedName>
</protein>
<dbReference type="InterPro" id="IPR009078">
    <property type="entry name" value="Ferritin-like_SF"/>
</dbReference>
<dbReference type="GO" id="GO:0016491">
    <property type="term" value="F:oxidoreductase activity"/>
    <property type="evidence" value="ECO:0007669"/>
    <property type="project" value="InterPro"/>
</dbReference>
<dbReference type="Gene3D" id="3.30.2320.10">
    <property type="entry name" value="hypothetical protein PF0899 domain"/>
    <property type="match status" value="1"/>
</dbReference>
<dbReference type="InterPro" id="IPR007544">
    <property type="entry name" value="ENCAP"/>
</dbReference>
<dbReference type="GO" id="GO:0046872">
    <property type="term" value="F:metal ion binding"/>
    <property type="evidence" value="ECO:0007669"/>
    <property type="project" value="InterPro"/>
</dbReference>
<name>A0A7C5UTG9_9CREN</name>
<proteinExistence type="predicted"/>